<dbReference type="GO" id="GO:0003908">
    <property type="term" value="F:methylated-DNA-[protein]-cysteine S-methyltransferase activity"/>
    <property type="evidence" value="ECO:0007669"/>
    <property type="project" value="UniProtKB-EC"/>
</dbReference>
<evidence type="ECO:0000313" key="12">
    <source>
        <dbReference type="Proteomes" id="UP000027980"/>
    </source>
</evidence>
<dbReference type="SUPFAM" id="SSF53155">
    <property type="entry name" value="Methylated DNA-protein cysteine methyltransferase domain"/>
    <property type="match status" value="1"/>
</dbReference>
<dbReference type="EC" id="2.1.1.63" evidence="3"/>
<gene>
    <name evidence="11" type="ORF">GZ22_14835</name>
</gene>
<dbReference type="InterPro" id="IPR036388">
    <property type="entry name" value="WH-like_DNA-bd_sf"/>
</dbReference>
<dbReference type="FunFam" id="1.10.10.10:FF:000214">
    <property type="entry name" value="Methylated-DNA--protein-cysteine methyltransferase"/>
    <property type="match status" value="1"/>
</dbReference>
<dbReference type="PANTHER" id="PTHR10815:SF13">
    <property type="entry name" value="METHYLATED-DNA--PROTEIN-CYSTEINE METHYLTRANSFERASE"/>
    <property type="match status" value="1"/>
</dbReference>
<evidence type="ECO:0000256" key="6">
    <source>
        <dbReference type="ARBA" id="ARBA00022763"/>
    </source>
</evidence>
<dbReference type="HOGENOM" id="CLU_000445_52_2_9"/>
<name>A0A075LNU7_9BACI</name>
<evidence type="ECO:0000256" key="4">
    <source>
        <dbReference type="ARBA" id="ARBA00022603"/>
    </source>
</evidence>
<evidence type="ECO:0000259" key="9">
    <source>
        <dbReference type="Pfam" id="PF01035"/>
    </source>
</evidence>
<keyword evidence="5" id="KW-0808">Transferase</keyword>
<evidence type="ECO:0000256" key="3">
    <source>
        <dbReference type="ARBA" id="ARBA00011918"/>
    </source>
</evidence>
<dbReference type="AlphaFoldDB" id="A0A075LNU7"/>
<dbReference type="Pfam" id="PF01035">
    <property type="entry name" value="DNA_binding_1"/>
    <property type="match status" value="1"/>
</dbReference>
<keyword evidence="7" id="KW-0234">DNA repair</keyword>
<dbReference type="InterPro" id="IPR036631">
    <property type="entry name" value="MGMT_N_sf"/>
</dbReference>
<feature type="domain" description="Methylated-DNA-[protein]-cysteine S-methyltransferase DNA binding" evidence="9">
    <location>
        <begin position="68"/>
        <end position="147"/>
    </location>
</feature>
<dbReference type="Pfam" id="PF02870">
    <property type="entry name" value="Methyltransf_1N"/>
    <property type="match status" value="1"/>
</dbReference>
<comment type="catalytic activity">
    <reaction evidence="8">
        <text>a 6-O-methyl-2'-deoxyguanosine in DNA + L-cysteinyl-[protein] = S-methyl-L-cysteinyl-[protein] + a 2'-deoxyguanosine in DNA</text>
        <dbReference type="Rhea" id="RHEA:24000"/>
        <dbReference type="Rhea" id="RHEA-COMP:10131"/>
        <dbReference type="Rhea" id="RHEA-COMP:10132"/>
        <dbReference type="Rhea" id="RHEA-COMP:11367"/>
        <dbReference type="Rhea" id="RHEA-COMP:11368"/>
        <dbReference type="ChEBI" id="CHEBI:29950"/>
        <dbReference type="ChEBI" id="CHEBI:82612"/>
        <dbReference type="ChEBI" id="CHEBI:85445"/>
        <dbReference type="ChEBI" id="CHEBI:85448"/>
        <dbReference type="EC" id="2.1.1.63"/>
    </reaction>
</comment>
<accession>A0A075LNU7</accession>
<evidence type="ECO:0000256" key="2">
    <source>
        <dbReference type="ARBA" id="ARBA00008711"/>
    </source>
</evidence>
<comment type="similarity">
    <text evidence="2">Belongs to the MGMT family.</text>
</comment>
<comment type="catalytic activity">
    <reaction evidence="1">
        <text>a 4-O-methyl-thymidine in DNA + L-cysteinyl-[protein] = a thymidine in DNA + S-methyl-L-cysteinyl-[protein]</text>
        <dbReference type="Rhea" id="RHEA:53428"/>
        <dbReference type="Rhea" id="RHEA-COMP:10131"/>
        <dbReference type="Rhea" id="RHEA-COMP:10132"/>
        <dbReference type="Rhea" id="RHEA-COMP:13555"/>
        <dbReference type="Rhea" id="RHEA-COMP:13556"/>
        <dbReference type="ChEBI" id="CHEBI:29950"/>
        <dbReference type="ChEBI" id="CHEBI:82612"/>
        <dbReference type="ChEBI" id="CHEBI:137386"/>
        <dbReference type="ChEBI" id="CHEBI:137387"/>
        <dbReference type="EC" id="2.1.1.63"/>
    </reaction>
</comment>
<dbReference type="InterPro" id="IPR001497">
    <property type="entry name" value="MethylDNA_cys_MeTrfase_AS"/>
</dbReference>
<dbReference type="PROSITE" id="PS00374">
    <property type="entry name" value="MGMT"/>
    <property type="match status" value="1"/>
</dbReference>
<dbReference type="GO" id="GO:0032259">
    <property type="term" value="P:methylation"/>
    <property type="evidence" value="ECO:0007669"/>
    <property type="project" value="UniProtKB-KW"/>
</dbReference>
<dbReference type="InterPro" id="IPR008332">
    <property type="entry name" value="MethylG_MeTrfase_N"/>
</dbReference>
<keyword evidence="6" id="KW-0227">DNA damage</keyword>
<evidence type="ECO:0000256" key="7">
    <source>
        <dbReference type="ARBA" id="ARBA00023204"/>
    </source>
</evidence>
<sequence>MSYTSNLETPLGNVQITATDQFITSILFGEMLPNNDNTITDLARTQLEAYFSGELTNFQLPLATNGTAFQQRVWEQVNQIPYGSSSFYSTVAEGAGNGRAVRAAASAVGRNTFAIVVPCHRVVGRNGIVTGYRWEPWRKNWLLEFEQQRSR</sequence>
<feature type="domain" description="Methylguanine DNA methyltransferase ribonuclease-like" evidence="10">
    <location>
        <begin position="5"/>
        <end position="63"/>
    </location>
</feature>
<proteinExistence type="inferred from homology"/>
<dbReference type="SUPFAM" id="SSF46767">
    <property type="entry name" value="Methylated DNA-protein cysteine methyltransferase, C-terminal domain"/>
    <property type="match status" value="1"/>
</dbReference>
<dbReference type="RefSeq" id="WP_038563880.1">
    <property type="nucleotide sequence ID" value="NZ_CP008876.1"/>
</dbReference>
<dbReference type="NCBIfam" id="TIGR00589">
    <property type="entry name" value="ogt"/>
    <property type="match status" value="1"/>
</dbReference>
<dbReference type="OrthoDB" id="9802228at2"/>
<organism evidence="11 12">
    <name type="scientific">Terribacillus saccharophilus</name>
    <dbReference type="NCBI Taxonomy" id="361277"/>
    <lineage>
        <taxon>Bacteria</taxon>
        <taxon>Bacillati</taxon>
        <taxon>Bacillota</taxon>
        <taxon>Bacilli</taxon>
        <taxon>Bacillales</taxon>
        <taxon>Bacillaceae</taxon>
        <taxon>Terribacillus</taxon>
    </lineage>
</organism>
<keyword evidence="4" id="KW-0489">Methyltransferase</keyword>
<dbReference type="PANTHER" id="PTHR10815">
    <property type="entry name" value="METHYLATED-DNA--PROTEIN-CYSTEINE METHYLTRANSFERASE"/>
    <property type="match status" value="1"/>
</dbReference>
<evidence type="ECO:0000259" key="10">
    <source>
        <dbReference type="Pfam" id="PF02870"/>
    </source>
</evidence>
<protein>
    <recommendedName>
        <fullName evidence="3">methylated-DNA--[protein]-cysteine S-methyltransferase</fullName>
        <ecNumber evidence="3">2.1.1.63</ecNumber>
    </recommendedName>
</protein>
<evidence type="ECO:0000256" key="5">
    <source>
        <dbReference type="ARBA" id="ARBA00022679"/>
    </source>
</evidence>
<evidence type="ECO:0000313" key="11">
    <source>
        <dbReference type="EMBL" id="AIF67786.1"/>
    </source>
</evidence>
<evidence type="ECO:0000256" key="1">
    <source>
        <dbReference type="ARBA" id="ARBA00001286"/>
    </source>
</evidence>
<dbReference type="CDD" id="cd06445">
    <property type="entry name" value="ATase"/>
    <property type="match status" value="1"/>
</dbReference>
<dbReference type="KEGG" id="tap:GZ22_14835"/>
<dbReference type="InterPro" id="IPR036217">
    <property type="entry name" value="MethylDNA_cys_MeTrfase_DNAb"/>
</dbReference>
<evidence type="ECO:0000256" key="8">
    <source>
        <dbReference type="ARBA" id="ARBA00049348"/>
    </source>
</evidence>
<dbReference type="Gene3D" id="1.10.10.10">
    <property type="entry name" value="Winged helix-like DNA-binding domain superfamily/Winged helix DNA-binding domain"/>
    <property type="match status" value="1"/>
</dbReference>
<dbReference type="GO" id="GO:0006281">
    <property type="term" value="P:DNA repair"/>
    <property type="evidence" value="ECO:0007669"/>
    <property type="project" value="UniProtKB-KW"/>
</dbReference>
<dbReference type="EMBL" id="CP008876">
    <property type="protein sequence ID" value="AIF67786.1"/>
    <property type="molecule type" value="Genomic_DNA"/>
</dbReference>
<dbReference type="GeneID" id="34220717"/>
<reference evidence="11 12" key="1">
    <citation type="submission" date="2014-07" db="EMBL/GenBank/DDBJ databases">
        <title>Complete genome sequence of a moderately halophilic bacterium Terribacillus aidingensis MP602, isolated from Cryptomeria fortunei in Tianmu mountain in China.</title>
        <authorList>
            <person name="Wang Y."/>
            <person name="Lu P."/>
            <person name="Zhang L."/>
        </authorList>
    </citation>
    <scope>NUCLEOTIDE SEQUENCE [LARGE SCALE GENOMIC DNA]</scope>
    <source>
        <strain evidence="11 12">MP602</strain>
    </source>
</reference>
<dbReference type="Gene3D" id="3.30.160.70">
    <property type="entry name" value="Methylated DNA-protein cysteine methyltransferase domain"/>
    <property type="match status" value="1"/>
</dbReference>
<dbReference type="Proteomes" id="UP000027980">
    <property type="component" value="Chromosome"/>
</dbReference>
<dbReference type="InterPro" id="IPR014048">
    <property type="entry name" value="MethylDNA_cys_MeTrfase_DNA-bd"/>
</dbReference>